<evidence type="ECO:0000313" key="2">
    <source>
        <dbReference type="Proteomes" id="UP001179614"/>
    </source>
</evidence>
<dbReference type="SUPFAM" id="SSF75005">
    <property type="entry name" value="Arabinanase/levansucrase/invertase"/>
    <property type="match status" value="1"/>
</dbReference>
<dbReference type="Proteomes" id="UP001179614">
    <property type="component" value="Chromosome"/>
</dbReference>
<dbReference type="InterPro" id="IPR023296">
    <property type="entry name" value="Glyco_hydro_beta-prop_sf"/>
</dbReference>
<dbReference type="RefSeq" id="WP_270161775.1">
    <property type="nucleotide sequence ID" value="NZ_CP089391.1"/>
</dbReference>
<dbReference type="PANTHER" id="PTHR35279">
    <property type="match status" value="1"/>
</dbReference>
<accession>A0ABY7MHV4</accession>
<protein>
    <recommendedName>
        <fullName evidence="3">Glycosyl hydrolase family 32 N-terminal domain-containing protein</fullName>
    </recommendedName>
</protein>
<dbReference type="Gene3D" id="2.115.10.20">
    <property type="entry name" value="Glycosyl hydrolase domain, family 43"/>
    <property type="match status" value="2"/>
</dbReference>
<sequence length="258" mass="28989">MSWLDIDIHDPTRILRMATEPLLSPGPLGSFDDSGAIGCWIVEHGGIERLYYQGWTLGITVGFYAAIGAAERPAGRPDLPFERVSPGPIIDRCMQEPLFVADPAVLIEGQRFRMWYQSGRKWTLQDGNALPSYDIHYAESTDGIRWTIEGTSALTFEHPGEVAIARFCPLREADGSYKAWYSYRGNDWGYRIGYATSRDGLVWTRRDELAGIHNDPESWEGTMVCYPFVFDTEIGRLMLYNGGRYGDAGLGMAILEQD</sequence>
<keyword evidence="2" id="KW-1185">Reference proteome</keyword>
<name>A0ABY7MHV4_9BRAD</name>
<reference evidence="1" key="1">
    <citation type="submission" date="2021-12" db="EMBL/GenBank/DDBJ databases">
        <title>Bradyrhizobium xenonodulans sp. nov.</title>
        <authorList>
            <person name="Claassens R."/>
            <person name="Venter S.N."/>
            <person name="Beukes C.W."/>
            <person name="Stepkowski T."/>
            <person name="Steenkamp E.T."/>
        </authorList>
    </citation>
    <scope>NUCLEOTIDE SEQUENCE</scope>
    <source>
        <strain evidence="1">14AB</strain>
    </source>
</reference>
<dbReference type="PANTHER" id="PTHR35279:SF1">
    <property type="entry name" value="ARABINANASE_LEVANSUCRASE_INVERTASE"/>
    <property type="match status" value="1"/>
</dbReference>
<proteinExistence type="predicted"/>
<organism evidence="1 2">
    <name type="scientific">Bradyrhizobium xenonodulans</name>
    <dbReference type="NCBI Taxonomy" id="2736875"/>
    <lineage>
        <taxon>Bacteria</taxon>
        <taxon>Pseudomonadati</taxon>
        <taxon>Pseudomonadota</taxon>
        <taxon>Alphaproteobacteria</taxon>
        <taxon>Hyphomicrobiales</taxon>
        <taxon>Nitrobacteraceae</taxon>
        <taxon>Bradyrhizobium</taxon>
    </lineage>
</organism>
<gene>
    <name evidence="1" type="ORF">I3J27_26150</name>
</gene>
<evidence type="ECO:0000313" key="1">
    <source>
        <dbReference type="EMBL" id="WBL76495.1"/>
    </source>
</evidence>
<dbReference type="EMBL" id="CP089391">
    <property type="protein sequence ID" value="WBL76495.1"/>
    <property type="molecule type" value="Genomic_DNA"/>
</dbReference>
<evidence type="ECO:0008006" key="3">
    <source>
        <dbReference type="Google" id="ProtNLM"/>
    </source>
</evidence>